<proteinExistence type="inferred from homology"/>
<evidence type="ECO:0000313" key="11">
    <source>
        <dbReference type="Proteomes" id="UP000448943"/>
    </source>
</evidence>
<dbReference type="GO" id="GO:0006220">
    <property type="term" value="P:pyrimidine nucleotide metabolic process"/>
    <property type="evidence" value="ECO:0007669"/>
    <property type="project" value="UniProtKB-UniRule"/>
</dbReference>
<evidence type="ECO:0000256" key="3">
    <source>
        <dbReference type="ARBA" id="ARBA00022741"/>
    </source>
</evidence>
<gene>
    <name evidence="8" type="primary">cmk</name>
    <name evidence="10" type="ORF">ERL59_15995</name>
</gene>
<sequence length="237" mass="26343">MQQRHKINVAIDGPAGAGKSTIARLVSKELGYVYIDTGAMYRAVTLKAMEKQIPPNDELKIVELTKQLDIELIATESGQKVIVNGIDLTESIRSNEINKQVSKFAGISKLREILVEKQQQLASSKGVVMDGRDIATHVLPNAEVKIFLTASVEERASRRYKEMLEKTPELTITLEQLKNDISLRDQMDLERTASPLKMAEDAIKVDSTNMTIVEVVQTIKELCIKKMGGDNHVIQNG</sequence>
<dbReference type="EC" id="2.7.4.25" evidence="8"/>
<protein>
    <recommendedName>
        <fullName evidence="8">Cytidylate kinase</fullName>
        <shortName evidence="8">CK</shortName>
        <ecNumber evidence="8">2.7.4.25</ecNumber>
    </recommendedName>
    <alternativeName>
        <fullName evidence="8">Cytidine monophosphate kinase</fullName>
        <shortName evidence="8">CMP kinase</shortName>
    </alternativeName>
</protein>
<reference evidence="10 11" key="1">
    <citation type="submission" date="2019-01" db="EMBL/GenBank/DDBJ databases">
        <title>Chengkuizengella sp. nov., isolated from deep-sea sediment of East Pacific Ocean.</title>
        <authorList>
            <person name="Yang J."/>
            <person name="Lai Q."/>
            <person name="Shao Z."/>
        </authorList>
    </citation>
    <scope>NUCLEOTIDE SEQUENCE [LARGE SCALE GENOMIC DNA]</scope>
    <source>
        <strain evidence="10 11">YPA3-1-1</strain>
    </source>
</reference>
<dbReference type="GO" id="GO:0036431">
    <property type="term" value="F:dCMP kinase activity"/>
    <property type="evidence" value="ECO:0007669"/>
    <property type="project" value="InterPro"/>
</dbReference>
<comment type="subcellular location">
    <subcellularLocation>
        <location evidence="8">Cytoplasm</location>
    </subcellularLocation>
</comment>
<dbReference type="PANTHER" id="PTHR21299:SF2">
    <property type="entry name" value="CYTIDYLATE KINASE"/>
    <property type="match status" value="1"/>
</dbReference>
<accession>A0A6N9Q6W9</accession>
<dbReference type="Pfam" id="PF02224">
    <property type="entry name" value="Cytidylate_kin"/>
    <property type="match status" value="1"/>
</dbReference>
<evidence type="ECO:0000256" key="6">
    <source>
        <dbReference type="ARBA" id="ARBA00047615"/>
    </source>
</evidence>
<organism evidence="10 11">
    <name type="scientific">Chengkuizengella marina</name>
    <dbReference type="NCBI Taxonomy" id="2507566"/>
    <lineage>
        <taxon>Bacteria</taxon>
        <taxon>Bacillati</taxon>
        <taxon>Bacillota</taxon>
        <taxon>Bacilli</taxon>
        <taxon>Bacillales</taxon>
        <taxon>Paenibacillaceae</taxon>
        <taxon>Chengkuizengella</taxon>
    </lineage>
</organism>
<dbReference type="NCBIfam" id="TIGR00017">
    <property type="entry name" value="cmk"/>
    <property type="match status" value="1"/>
</dbReference>
<evidence type="ECO:0000256" key="4">
    <source>
        <dbReference type="ARBA" id="ARBA00022777"/>
    </source>
</evidence>
<evidence type="ECO:0000256" key="1">
    <source>
        <dbReference type="ARBA" id="ARBA00009427"/>
    </source>
</evidence>
<dbReference type="GO" id="GO:0015949">
    <property type="term" value="P:nucleobase-containing small molecule interconversion"/>
    <property type="evidence" value="ECO:0007669"/>
    <property type="project" value="TreeGrafter"/>
</dbReference>
<keyword evidence="11" id="KW-1185">Reference proteome</keyword>
<name>A0A6N9Q6W9_9BACL</name>
<dbReference type="HAMAP" id="MF_00238">
    <property type="entry name" value="Cytidyl_kinase_type1"/>
    <property type="match status" value="1"/>
</dbReference>
<dbReference type="InterPro" id="IPR027417">
    <property type="entry name" value="P-loop_NTPase"/>
</dbReference>
<evidence type="ECO:0000256" key="2">
    <source>
        <dbReference type="ARBA" id="ARBA00022679"/>
    </source>
</evidence>
<dbReference type="Gene3D" id="3.40.50.300">
    <property type="entry name" value="P-loop containing nucleotide triphosphate hydrolases"/>
    <property type="match status" value="1"/>
</dbReference>
<dbReference type="OrthoDB" id="9807434at2"/>
<evidence type="ECO:0000256" key="5">
    <source>
        <dbReference type="ARBA" id="ARBA00022840"/>
    </source>
</evidence>
<keyword evidence="8" id="KW-0963">Cytoplasm</keyword>
<evidence type="ECO:0000259" key="9">
    <source>
        <dbReference type="Pfam" id="PF02224"/>
    </source>
</evidence>
<dbReference type="GO" id="GO:0005829">
    <property type="term" value="C:cytosol"/>
    <property type="evidence" value="ECO:0007669"/>
    <property type="project" value="TreeGrafter"/>
</dbReference>
<dbReference type="CDD" id="cd02020">
    <property type="entry name" value="CMPK"/>
    <property type="match status" value="1"/>
</dbReference>
<dbReference type="InterPro" id="IPR011994">
    <property type="entry name" value="Cytidylate_kinase_dom"/>
</dbReference>
<evidence type="ECO:0000313" key="10">
    <source>
        <dbReference type="EMBL" id="NBI30451.1"/>
    </source>
</evidence>
<dbReference type="AlphaFoldDB" id="A0A6N9Q6W9"/>
<comment type="similarity">
    <text evidence="1 8">Belongs to the cytidylate kinase family. Type 1 subfamily.</text>
</comment>
<comment type="catalytic activity">
    <reaction evidence="7 8">
        <text>CMP + ATP = CDP + ADP</text>
        <dbReference type="Rhea" id="RHEA:11600"/>
        <dbReference type="ChEBI" id="CHEBI:30616"/>
        <dbReference type="ChEBI" id="CHEBI:58069"/>
        <dbReference type="ChEBI" id="CHEBI:60377"/>
        <dbReference type="ChEBI" id="CHEBI:456216"/>
        <dbReference type="EC" id="2.7.4.25"/>
    </reaction>
</comment>
<comment type="catalytic activity">
    <reaction evidence="6 8">
        <text>dCMP + ATP = dCDP + ADP</text>
        <dbReference type="Rhea" id="RHEA:25094"/>
        <dbReference type="ChEBI" id="CHEBI:30616"/>
        <dbReference type="ChEBI" id="CHEBI:57566"/>
        <dbReference type="ChEBI" id="CHEBI:58593"/>
        <dbReference type="ChEBI" id="CHEBI:456216"/>
        <dbReference type="EC" id="2.7.4.25"/>
    </reaction>
</comment>
<evidence type="ECO:0000256" key="8">
    <source>
        <dbReference type="HAMAP-Rule" id="MF_00238"/>
    </source>
</evidence>
<dbReference type="GO" id="GO:0005524">
    <property type="term" value="F:ATP binding"/>
    <property type="evidence" value="ECO:0007669"/>
    <property type="project" value="UniProtKB-UniRule"/>
</dbReference>
<dbReference type="SUPFAM" id="SSF52540">
    <property type="entry name" value="P-loop containing nucleoside triphosphate hydrolases"/>
    <property type="match status" value="1"/>
</dbReference>
<dbReference type="Proteomes" id="UP000448943">
    <property type="component" value="Unassembled WGS sequence"/>
</dbReference>
<dbReference type="InterPro" id="IPR003136">
    <property type="entry name" value="Cytidylate_kin"/>
</dbReference>
<comment type="caution">
    <text evidence="10">The sequence shown here is derived from an EMBL/GenBank/DDBJ whole genome shotgun (WGS) entry which is preliminary data.</text>
</comment>
<evidence type="ECO:0000256" key="7">
    <source>
        <dbReference type="ARBA" id="ARBA00048478"/>
    </source>
</evidence>
<dbReference type="EMBL" id="SIJB01000032">
    <property type="protein sequence ID" value="NBI30451.1"/>
    <property type="molecule type" value="Genomic_DNA"/>
</dbReference>
<feature type="domain" description="Cytidylate kinase" evidence="9">
    <location>
        <begin position="9"/>
        <end position="222"/>
    </location>
</feature>
<keyword evidence="3 8" id="KW-0547">Nucleotide-binding</keyword>
<keyword evidence="2 8" id="KW-0808">Transferase</keyword>
<keyword evidence="4 8" id="KW-0418">Kinase</keyword>
<feature type="binding site" evidence="8">
    <location>
        <begin position="13"/>
        <end position="21"/>
    </location>
    <ligand>
        <name>ATP</name>
        <dbReference type="ChEBI" id="CHEBI:30616"/>
    </ligand>
</feature>
<dbReference type="PANTHER" id="PTHR21299">
    <property type="entry name" value="CYTIDYLATE KINASE/PANTOATE-BETA-ALANINE LIGASE"/>
    <property type="match status" value="1"/>
</dbReference>
<keyword evidence="5 8" id="KW-0067">ATP-binding</keyword>